<keyword evidence="4 7" id="KW-1133">Transmembrane helix</keyword>
<dbReference type="Gene3D" id="1.20.950.20">
    <property type="entry name" value="Transmembrane di-heme cytochromes, Chain C"/>
    <property type="match status" value="1"/>
</dbReference>
<dbReference type="InterPro" id="IPR011577">
    <property type="entry name" value="Cyt_b561_bac/Ni-Hgenase"/>
</dbReference>
<dbReference type="EMBL" id="CP098827">
    <property type="protein sequence ID" value="XBO73024.1"/>
    <property type="molecule type" value="Genomic_DNA"/>
</dbReference>
<comment type="subcellular location">
    <subcellularLocation>
        <location evidence="1">Cell membrane</location>
        <topology evidence="1">Multi-pass membrane protein</topology>
    </subcellularLocation>
</comment>
<dbReference type="GO" id="GO:0022904">
    <property type="term" value="P:respiratory electron transport chain"/>
    <property type="evidence" value="ECO:0007669"/>
    <property type="project" value="InterPro"/>
</dbReference>
<evidence type="ECO:0000256" key="5">
    <source>
        <dbReference type="ARBA" id="ARBA00023136"/>
    </source>
</evidence>
<dbReference type="InterPro" id="IPR016174">
    <property type="entry name" value="Di-haem_cyt_TM"/>
</dbReference>
<dbReference type="GO" id="GO:0009055">
    <property type="term" value="F:electron transfer activity"/>
    <property type="evidence" value="ECO:0007669"/>
    <property type="project" value="InterPro"/>
</dbReference>
<evidence type="ECO:0000313" key="9">
    <source>
        <dbReference type="EMBL" id="XBO73024.1"/>
    </source>
</evidence>
<feature type="transmembrane region" description="Helical" evidence="7">
    <location>
        <begin position="57"/>
        <end position="78"/>
    </location>
</feature>
<keyword evidence="3 7" id="KW-0812">Transmembrane</keyword>
<evidence type="ECO:0000256" key="1">
    <source>
        <dbReference type="ARBA" id="ARBA00004651"/>
    </source>
</evidence>
<feature type="transmembrane region" description="Helical" evidence="7">
    <location>
        <begin position="21"/>
        <end position="42"/>
    </location>
</feature>
<feature type="domain" description="Cytochrome b561 bacterial/Ni-hydrogenase" evidence="8">
    <location>
        <begin position="21"/>
        <end position="199"/>
    </location>
</feature>
<dbReference type="InterPro" id="IPR051542">
    <property type="entry name" value="Hydrogenase_cytochrome"/>
</dbReference>
<proteinExistence type="predicted"/>
<evidence type="ECO:0000256" key="2">
    <source>
        <dbReference type="ARBA" id="ARBA00022475"/>
    </source>
</evidence>
<gene>
    <name evidence="9" type="ORF">NFG58_10125</name>
</gene>
<dbReference type="AlphaFoldDB" id="A0AAU7KN76"/>
<organism evidence="9">
    <name type="scientific">Halomonas sp. RT37</name>
    <dbReference type="NCBI Taxonomy" id="2950872"/>
    <lineage>
        <taxon>Bacteria</taxon>
        <taxon>Pseudomonadati</taxon>
        <taxon>Pseudomonadota</taxon>
        <taxon>Gammaproteobacteria</taxon>
        <taxon>Oceanospirillales</taxon>
        <taxon>Halomonadaceae</taxon>
        <taxon>Halomonas</taxon>
    </lineage>
</organism>
<feature type="region of interest" description="Disordered" evidence="6">
    <location>
        <begin position="208"/>
        <end position="248"/>
    </location>
</feature>
<dbReference type="RefSeq" id="WP_348828089.1">
    <property type="nucleotide sequence ID" value="NZ_CP098827.1"/>
</dbReference>
<sequence>MPSVESTSAAEHRPSGRSRRVWSLAIRLFHWGLVVCVVLSFLTMKVETDLFDFPQNVHARAGLIALGLLLFRWGWALVGDHHARIGSWLRSPSVTLAYARDLMKRRADIFAGHNPLGGWAVLAMLTSLTIQALTGLFVTDDIFFEAPLHTLVPAAVSDTALWIHHLNANVLLALIVLHLGALVAHRCLGERLVGAMFSGRKTLPRGAHWAETDAETHQQPEQQSDQESDRASDHQQGQRGSSGKGVEPGRSALMVRAALLALFSTGCVMWLWGRL</sequence>
<evidence type="ECO:0000256" key="6">
    <source>
        <dbReference type="SAM" id="MobiDB-lite"/>
    </source>
</evidence>
<accession>A0AAU7KN76</accession>
<dbReference type="GO" id="GO:0020037">
    <property type="term" value="F:heme binding"/>
    <property type="evidence" value="ECO:0007669"/>
    <property type="project" value="TreeGrafter"/>
</dbReference>
<reference evidence="9" key="1">
    <citation type="submission" date="2022-06" db="EMBL/GenBank/DDBJ databases">
        <title>A novel DMS-producing enzyme.</title>
        <authorList>
            <person name="Zhang Y."/>
        </authorList>
    </citation>
    <scope>NUCLEOTIDE SEQUENCE</scope>
    <source>
        <strain evidence="9">RT37</strain>
    </source>
</reference>
<protein>
    <submittedName>
        <fullName evidence="9">Cytochrome b/b6 domain-containing protein</fullName>
    </submittedName>
</protein>
<feature type="transmembrane region" description="Helical" evidence="7">
    <location>
        <begin position="253"/>
        <end position="272"/>
    </location>
</feature>
<evidence type="ECO:0000256" key="7">
    <source>
        <dbReference type="SAM" id="Phobius"/>
    </source>
</evidence>
<keyword evidence="5 7" id="KW-0472">Membrane</keyword>
<evidence type="ECO:0000256" key="4">
    <source>
        <dbReference type="ARBA" id="ARBA00022989"/>
    </source>
</evidence>
<dbReference type="SUPFAM" id="SSF81342">
    <property type="entry name" value="Transmembrane di-heme cytochromes"/>
    <property type="match status" value="1"/>
</dbReference>
<keyword evidence="2" id="KW-1003">Cell membrane</keyword>
<feature type="transmembrane region" description="Helical" evidence="7">
    <location>
        <begin position="159"/>
        <end position="184"/>
    </location>
</feature>
<dbReference type="Pfam" id="PF01292">
    <property type="entry name" value="Ni_hydr_CYTB"/>
    <property type="match status" value="1"/>
</dbReference>
<dbReference type="PANTHER" id="PTHR30485">
    <property type="entry name" value="NI/FE-HYDROGENASE 1 B-TYPE CYTOCHROME SUBUNIT"/>
    <property type="match status" value="1"/>
</dbReference>
<evidence type="ECO:0000259" key="8">
    <source>
        <dbReference type="Pfam" id="PF01292"/>
    </source>
</evidence>
<feature type="transmembrane region" description="Helical" evidence="7">
    <location>
        <begin position="116"/>
        <end position="139"/>
    </location>
</feature>
<feature type="compositionally biased region" description="Basic and acidic residues" evidence="6">
    <location>
        <begin position="208"/>
        <end position="218"/>
    </location>
</feature>
<name>A0AAU7KN76_9GAMM</name>
<dbReference type="GO" id="GO:0005886">
    <property type="term" value="C:plasma membrane"/>
    <property type="evidence" value="ECO:0007669"/>
    <property type="project" value="UniProtKB-SubCell"/>
</dbReference>
<dbReference type="PANTHER" id="PTHR30485:SF2">
    <property type="entry name" value="BLL0597 PROTEIN"/>
    <property type="match status" value="1"/>
</dbReference>
<evidence type="ECO:0000256" key="3">
    <source>
        <dbReference type="ARBA" id="ARBA00022692"/>
    </source>
</evidence>